<reference evidence="1 2" key="1">
    <citation type="submission" date="2018-11" db="EMBL/GenBank/DDBJ databases">
        <title>Paraburkholderia sp. DHOA04, isolated from soil.</title>
        <authorList>
            <person name="Gao Z.-H."/>
            <person name="Qiu L.-H."/>
            <person name="Fu J.-C."/>
        </authorList>
    </citation>
    <scope>NUCLEOTIDE SEQUENCE [LARGE SCALE GENOMIC DNA]</scope>
    <source>
        <strain evidence="1 2">DHOA04</strain>
    </source>
</reference>
<dbReference type="OrthoDB" id="1453311at2"/>
<organism evidence="1 2">
    <name type="scientific">Paraburkholderia dinghuensis</name>
    <dbReference type="NCBI Taxonomy" id="2305225"/>
    <lineage>
        <taxon>Bacteria</taxon>
        <taxon>Pseudomonadati</taxon>
        <taxon>Pseudomonadota</taxon>
        <taxon>Betaproteobacteria</taxon>
        <taxon>Burkholderiales</taxon>
        <taxon>Burkholderiaceae</taxon>
        <taxon>Paraburkholderia</taxon>
    </lineage>
</organism>
<accession>A0A3N6MXQ8</accession>
<protein>
    <recommendedName>
        <fullName evidence="3">PD-(D/E)XK nuclease family protein</fullName>
    </recommendedName>
</protein>
<evidence type="ECO:0000313" key="2">
    <source>
        <dbReference type="Proteomes" id="UP000272778"/>
    </source>
</evidence>
<name>A0A3N6MXQ8_9BURK</name>
<comment type="caution">
    <text evidence="1">The sequence shown here is derived from an EMBL/GenBank/DDBJ whole genome shotgun (WGS) entry which is preliminary data.</text>
</comment>
<proteinExistence type="predicted"/>
<dbReference type="EMBL" id="RQIS01000034">
    <property type="protein sequence ID" value="RQG99816.1"/>
    <property type="molecule type" value="Genomic_DNA"/>
</dbReference>
<dbReference type="Pfam" id="PF14281">
    <property type="entry name" value="PDDEXK_4"/>
    <property type="match status" value="1"/>
</dbReference>
<dbReference type="RefSeq" id="WP_124153983.1">
    <property type="nucleotide sequence ID" value="NZ_RQIS01000034.1"/>
</dbReference>
<keyword evidence="2" id="KW-1185">Reference proteome</keyword>
<evidence type="ECO:0008006" key="3">
    <source>
        <dbReference type="Google" id="ProtNLM"/>
    </source>
</evidence>
<dbReference type="Proteomes" id="UP000272778">
    <property type="component" value="Unassembled WGS sequence"/>
</dbReference>
<dbReference type="InterPro" id="IPR029470">
    <property type="entry name" value="PDDEXK_4"/>
</dbReference>
<dbReference type="AlphaFoldDB" id="A0A3N6MXQ8"/>
<gene>
    <name evidence="1" type="ORF">D1Y85_26175</name>
</gene>
<evidence type="ECO:0000313" key="1">
    <source>
        <dbReference type="EMBL" id="RQG99816.1"/>
    </source>
</evidence>
<sequence>MNTYGNPVRRMTANSTLVVEHAKGFFSKWQSMHSRAKQQTDESSKWKAFFTVWRHVVSTDVPPAAEKPAVDWTRFERFARAFRAPYNQYRQSGAMANVWQVAGIGHDELRNSQALAWLLDRYGDHGQGSAILERLVEAVGAKRHMDVTPAVVREADYSTRTEVHPLGDRESRVDIEIKSSRFLIFIEVKVRAPESSDDQLKRYTELARQTAAGLPSVVLFLTPEGRRPDDEELHDAVISVSWGEVANILTAYASGERASSFSGQLLLQFARHARSLTR</sequence>